<dbReference type="Pfam" id="PF03720">
    <property type="entry name" value="UDPG_MGDP_dh_C"/>
    <property type="match status" value="1"/>
</dbReference>
<feature type="binding site" evidence="11">
    <location>
        <position position="121"/>
    </location>
    <ligand>
        <name>NAD(+)</name>
        <dbReference type="ChEBI" id="CHEBI:57540"/>
    </ligand>
</feature>
<keyword evidence="14" id="KW-1185">Reference proteome</keyword>
<feature type="binding site" evidence="11">
    <location>
        <position position="158"/>
    </location>
    <ligand>
        <name>NAD(+)</name>
        <dbReference type="ChEBI" id="CHEBI:57540"/>
    </ligand>
</feature>
<feature type="binding site" evidence="10">
    <location>
        <position position="263"/>
    </location>
    <ligand>
        <name>substrate</name>
    </ligand>
</feature>
<evidence type="ECO:0000256" key="11">
    <source>
        <dbReference type="PIRSR" id="PIRSR500134-3"/>
    </source>
</evidence>
<evidence type="ECO:0000256" key="3">
    <source>
        <dbReference type="ARBA" id="ARBA00012954"/>
    </source>
</evidence>
<evidence type="ECO:0000313" key="14">
    <source>
        <dbReference type="Proteomes" id="UP000190121"/>
    </source>
</evidence>
<organism evidence="13 14">
    <name type="scientific">Porphyromonas circumdentaria</name>
    <dbReference type="NCBI Taxonomy" id="29524"/>
    <lineage>
        <taxon>Bacteria</taxon>
        <taxon>Pseudomonadati</taxon>
        <taxon>Bacteroidota</taxon>
        <taxon>Bacteroidia</taxon>
        <taxon>Bacteroidales</taxon>
        <taxon>Porphyromonadaceae</taxon>
        <taxon>Porphyromonas</taxon>
    </lineage>
</organism>
<feature type="binding site" evidence="10">
    <location>
        <begin position="155"/>
        <end position="158"/>
    </location>
    <ligand>
        <name>substrate</name>
    </ligand>
</feature>
<dbReference type="EMBL" id="FUXE01000006">
    <property type="protein sequence ID" value="SJZ65489.1"/>
    <property type="molecule type" value="Genomic_DNA"/>
</dbReference>
<dbReference type="Pfam" id="PF03721">
    <property type="entry name" value="UDPG_MGDP_dh_N"/>
    <property type="match status" value="1"/>
</dbReference>
<evidence type="ECO:0000256" key="1">
    <source>
        <dbReference type="ARBA" id="ARBA00004701"/>
    </source>
</evidence>
<evidence type="ECO:0000313" key="13">
    <source>
        <dbReference type="EMBL" id="SJZ65489.1"/>
    </source>
</evidence>
<dbReference type="Gene3D" id="1.20.5.100">
    <property type="entry name" value="Cytochrome c1, transmembrane anchor, C-terminal"/>
    <property type="match status" value="1"/>
</dbReference>
<evidence type="ECO:0000256" key="4">
    <source>
        <dbReference type="ARBA" id="ARBA00015132"/>
    </source>
</evidence>
<evidence type="ECO:0000256" key="9">
    <source>
        <dbReference type="PIRSR" id="PIRSR500134-1"/>
    </source>
</evidence>
<feature type="binding site" evidence="10">
    <location>
        <begin position="255"/>
        <end position="259"/>
    </location>
    <ligand>
        <name>substrate</name>
    </ligand>
</feature>
<keyword evidence="6 8" id="KW-0520">NAD</keyword>
<feature type="binding site" evidence="11">
    <location>
        <position position="35"/>
    </location>
    <ligand>
        <name>NAD(+)</name>
        <dbReference type="ChEBI" id="CHEBI:57540"/>
    </ligand>
</feature>
<evidence type="ECO:0000256" key="8">
    <source>
        <dbReference type="PIRNR" id="PIRNR000124"/>
    </source>
</evidence>
<dbReference type="InterPro" id="IPR001732">
    <property type="entry name" value="UDP-Glc/GDP-Man_DH_N"/>
</dbReference>
<dbReference type="PANTHER" id="PTHR43750">
    <property type="entry name" value="UDP-GLUCOSE 6-DEHYDROGENASE TUAD"/>
    <property type="match status" value="1"/>
</dbReference>
<dbReference type="GO" id="GO:0051287">
    <property type="term" value="F:NAD binding"/>
    <property type="evidence" value="ECO:0007669"/>
    <property type="project" value="InterPro"/>
</dbReference>
<dbReference type="GO" id="GO:0006065">
    <property type="term" value="P:UDP-glucuronate biosynthetic process"/>
    <property type="evidence" value="ECO:0007669"/>
    <property type="project" value="UniProtKB-UniPathway"/>
</dbReference>
<evidence type="ECO:0000256" key="5">
    <source>
        <dbReference type="ARBA" id="ARBA00023002"/>
    </source>
</evidence>
<feature type="binding site" evidence="10">
    <location>
        <position position="328"/>
    </location>
    <ligand>
        <name>substrate</name>
    </ligand>
</feature>
<dbReference type="PIRSF" id="PIRSF500134">
    <property type="entry name" value="UDPglc_DH_bac"/>
    <property type="match status" value="1"/>
</dbReference>
<reference evidence="14" key="1">
    <citation type="submission" date="2017-02" db="EMBL/GenBank/DDBJ databases">
        <authorList>
            <person name="Varghese N."/>
            <person name="Submissions S."/>
        </authorList>
    </citation>
    <scope>NUCLEOTIDE SEQUENCE [LARGE SCALE GENOMIC DNA]</scope>
    <source>
        <strain evidence="14">ATCC 51356</strain>
    </source>
</reference>
<feature type="binding site" evidence="11">
    <location>
        <position position="86"/>
    </location>
    <ligand>
        <name>NAD(+)</name>
        <dbReference type="ChEBI" id="CHEBI:57540"/>
    </ligand>
</feature>
<dbReference type="Pfam" id="PF00984">
    <property type="entry name" value="UDPG_MGDP_dh"/>
    <property type="match status" value="1"/>
</dbReference>
<dbReference type="InterPro" id="IPR014027">
    <property type="entry name" value="UDP-Glc/GDP-Man_DH_C"/>
</dbReference>
<dbReference type="UniPathway" id="UPA00038">
    <property type="reaction ID" value="UER00491"/>
</dbReference>
<dbReference type="SUPFAM" id="SSF48179">
    <property type="entry name" value="6-phosphogluconate dehydrogenase C-terminal domain-like"/>
    <property type="match status" value="1"/>
</dbReference>
<evidence type="ECO:0000256" key="10">
    <source>
        <dbReference type="PIRSR" id="PIRSR500134-2"/>
    </source>
</evidence>
<dbReference type="PIRSF" id="PIRSF000124">
    <property type="entry name" value="UDPglc_GDPman_dh"/>
    <property type="match status" value="1"/>
</dbReference>
<dbReference type="SMART" id="SM00984">
    <property type="entry name" value="UDPG_MGDP_dh_C"/>
    <property type="match status" value="1"/>
</dbReference>
<dbReference type="STRING" id="29524.SAMN02745171_00743"/>
<dbReference type="SUPFAM" id="SSF52413">
    <property type="entry name" value="UDP-glucose/GDP-mannose dehydrogenase C-terminal domain"/>
    <property type="match status" value="1"/>
</dbReference>
<dbReference type="InterPro" id="IPR036220">
    <property type="entry name" value="UDP-Glc/GDP-Man_DH_C_sf"/>
</dbReference>
<feature type="binding site" evidence="11">
    <location>
        <position position="269"/>
    </location>
    <ligand>
        <name>NAD(+)</name>
        <dbReference type="ChEBI" id="CHEBI:57540"/>
    </ligand>
</feature>
<evidence type="ECO:0000256" key="6">
    <source>
        <dbReference type="ARBA" id="ARBA00023027"/>
    </source>
</evidence>
<dbReference type="InterPro" id="IPR036291">
    <property type="entry name" value="NAD(P)-bd_dom_sf"/>
</dbReference>
<comment type="catalytic activity">
    <reaction evidence="7 8">
        <text>UDP-alpha-D-glucose + 2 NAD(+) + H2O = UDP-alpha-D-glucuronate + 2 NADH + 3 H(+)</text>
        <dbReference type="Rhea" id="RHEA:23596"/>
        <dbReference type="ChEBI" id="CHEBI:15377"/>
        <dbReference type="ChEBI" id="CHEBI:15378"/>
        <dbReference type="ChEBI" id="CHEBI:57540"/>
        <dbReference type="ChEBI" id="CHEBI:57945"/>
        <dbReference type="ChEBI" id="CHEBI:58052"/>
        <dbReference type="ChEBI" id="CHEBI:58885"/>
        <dbReference type="EC" id="1.1.1.22"/>
    </reaction>
</comment>
<dbReference type="OrthoDB" id="9803238at2"/>
<feature type="binding site" evidence="11">
    <location>
        <position position="30"/>
    </location>
    <ligand>
        <name>NAD(+)</name>
        <dbReference type="ChEBI" id="CHEBI:57540"/>
    </ligand>
</feature>
<dbReference type="InterPro" id="IPR008927">
    <property type="entry name" value="6-PGluconate_DH-like_C_sf"/>
</dbReference>
<sequence>MNVVVVGVGYVGLVSGACFAEMGVQVTCVDIDQTKIDTLNTGRIPIYEPGLQEIVARNKKAGRLLFTTSIAPHLATADIVFSAVGTPPKEDGSADISAVLETARLVGNSIEHYTVFVTKSTVPVGTTLSVKKIIQECLDKRGVATPFDVVSNPEFLKEGNAVNDFMHPDRIVIGSDSERARSLMTTLYKPFMVSNERFLFTDPNSAEMVKYASNAMLATRISFMNDIANLCELLNADVTAVRKGIGADSRIGSKFLYPGCGYGGSCFPKDIRALLATAEENGYTLEILEAVQKVNEKQKMILAKKYQQNHQGEELKGKKIAIWGTAFKPETDDMRDAPSIKTIEALLQLGCQVTVFDPIAMEEAKRYFGTLIEYAPNQYDALQDADALFLITEWKQFRLPNWSLVKQLMRGNEIYDGRNIFNKESVIKEGLLYFSIGGR</sequence>
<evidence type="ECO:0000256" key="2">
    <source>
        <dbReference type="ARBA" id="ARBA00006601"/>
    </source>
</evidence>
<dbReference type="Gene3D" id="3.40.50.720">
    <property type="entry name" value="NAD(P)-binding Rossmann-like Domain"/>
    <property type="match status" value="2"/>
</dbReference>
<feature type="active site" description="Nucleophile" evidence="9">
    <location>
        <position position="266"/>
    </location>
</feature>
<comment type="pathway">
    <text evidence="1">Nucleotide-sugar biosynthesis; UDP-alpha-D-glucuronate biosynthesis; UDP-alpha-D-glucuronate from UDP-alpha-D-glucose: step 1/1.</text>
</comment>
<proteinExistence type="inferred from homology"/>
<dbReference type="PANTHER" id="PTHR43750:SF3">
    <property type="entry name" value="UDP-GLUCOSE 6-DEHYDROGENASE TUAD"/>
    <property type="match status" value="1"/>
</dbReference>
<dbReference type="EC" id="1.1.1.22" evidence="3 8"/>
<dbReference type="NCBIfam" id="TIGR03026">
    <property type="entry name" value="NDP-sugDHase"/>
    <property type="match status" value="1"/>
</dbReference>
<dbReference type="GO" id="GO:0003979">
    <property type="term" value="F:UDP-glucose 6-dehydrogenase activity"/>
    <property type="evidence" value="ECO:0007669"/>
    <property type="project" value="UniProtKB-EC"/>
</dbReference>
<feature type="binding site" evidence="10">
    <location>
        <position position="210"/>
    </location>
    <ligand>
        <name>substrate</name>
    </ligand>
</feature>
<dbReference type="InterPro" id="IPR014026">
    <property type="entry name" value="UDP-Glc/GDP-Man_DH_dimer"/>
</dbReference>
<name>A0A1T4MEN1_9PORP</name>
<dbReference type="AlphaFoldDB" id="A0A1T4MEN1"/>
<dbReference type="InterPro" id="IPR028357">
    <property type="entry name" value="UDPglc_DH_bac"/>
</dbReference>
<gene>
    <name evidence="13" type="ORF">SAMN02745171_00743</name>
</gene>
<accession>A0A1T4MEN1</accession>
<feature type="domain" description="UDP-glucose/GDP-mannose dehydrogenase C-terminal" evidence="12">
    <location>
        <begin position="321"/>
        <end position="423"/>
    </location>
</feature>
<comment type="similarity">
    <text evidence="2 8">Belongs to the UDP-glucose/GDP-mannose dehydrogenase family.</text>
</comment>
<keyword evidence="5 8" id="KW-0560">Oxidoreductase</keyword>
<dbReference type="SUPFAM" id="SSF51735">
    <property type="entry name" value="NAD(P)-binding Rossmann-fold domains"/>
    <property type="match status" value="1"/>
</dbReference>
<feature type="binding site" evidence="11">
    <location>
        <position position="335"/>
    </location>
    <ligand>
        <name>NAD(+)</name>
        <dbReference type="ChEBI" id="CHEBI:57540"/>
    </ligand>
</feature>
<dbReference type="GO" id="GO:0000271">
    <property type="term" value="P:polysaccharide biosynthetic process"/>
    <property type="evidence" value="ECO:0007669"/>
    <property type="project" value="InterPro"/>
</dbReference>
<protein>
    <recommendedName>
        <fullName evidence="4 8">UDP-glucose 6-dehydrogenase</fullName>
        <ecNumber evidence="3 8">1.1.1.22</ecNumber>
    </recommendedName>
</protein>
<evidence type="ECO:0000259" key="12">
    <source>
        <dbReference type="SMART" id="SM00984"/>
    </source>
</evidence>
<dbReference type="RefSeq" id="WP_078736690.1">
    <property type="nucleotide sequence ID" value="NZ_FUXE01000006.1"/>
</dbReference>
<dbReference type="InterPro" id="IPR017476">
    <property type="entry name" value="UDP-Glc/GDP-Man"/>
</dbReference>
<evidence type="ECO:0000256" key="7">
    <source>
        <dbReference type="ARBA" id="ARBA00047473"/>
    </source>
</evidence>
<dbReference type="Proteomes" id="UP000190121">
    <property type="component" value="Unassembled WGS sequence"/>
</dbReference>